<dbReference type="SUPFAM" id="SSF46785">
    <property type="entry name" value="Winged helix' DNA-binding domain"/>
    <property type="match status" value="1"/>
</dbReference>
<reference evidence="3" key="1">
    <citation type="submission" date="2020-10" db="EMBL/GenBank/DDBJ databases">
        <title>Taxonomic study of unclassified bacteria belonging to the class Ktedonobacteria.</title>
        <authorList>
            <person name="Yabe S."/>
            <person name="Wang C.M."/>
            <person name="Zheng Y."/>
            <person name="Sakai Y."/>
            <person name="Cavaletti L."/>
            <person name="Monciardini P."/>
            <person name="Donadio S."/>
        </authorList>
    </citation>
    <scope>NUCLEOTIDE SEQUENCE</scope>
    <source>
        <strain evidence="3">ID150040</strain>
    </source>
</reference>
<dbReference type="InterPro" id="IPR036390">
    <property type="entry name" value="WH_DNA-bd_sf"/>
</dbReference>
<dbReference type="InterPro" id="IPR001845">
    <property type="entry name" value="HTH_ArsR_DNA-bd_dom"/>
</dbReference>
<dbReference type="CDD" id="cd00090">
    <property type="entry name" value="HTH_ARSR"/>
    <property type="match status" value="1"/>
</dbReference>
<dbReference type="PANTHER" id="PTHR38600">
    <property type="entry name" value="TRANSCRIPTIONAL REGULATORY PROTEIN"/>
    <property type="match status" value="1"/>
</dbReference>
<dbReference type="InterPro" id="IPR011991">
    <property type="entry name" value="ArsR-like_HTH"/>
</dbReference>
<keyword evidence="4" id="KW-1185">Reference proteome</keyword>
<dbReference type="GO" id="GO:0003700">
    <property type="term" value="F:DNA-binding transcription factor activity"/>
    <property type="evidence" value="ECO:0007669"/>
    <property type="project" value="InterPro"/>
</dbReference>
<organism evidence="3 4">
    <name type="scientific">Reticulibacter mediterranei</name>
    <dbReference type="NCBI Taxonomy" id="2778369"/>
    <lineage>
        <taxon>Bacteria</taxon>
        <taxon>Bacillati</taxon>
        <taxon>Chloroflexota</taxon>
        <taxon>Ktedonobacteria</taxon>
        <taxon>Ktedonobacterales</taxon>
        <taxon>Reticulibacteraceae</taxon>
        <taxon>Reticulibacter</taxon>
    </lineage>
</organism>
<dbReference type="SMART" id="SM00418">
    <property type="entry name" value="HTH_ARSR"/>
    <property type="match status" value="1"/>
</dbReference>
<dbReference type="CDD" id="cd07814">
    <property type="entry name" value="SRPBCC_CalC_Aha1-like"/>
    <property type="match status" value="1"/>
</dbReference>
<proteinExistence type="inferred from homology"/>
<dbReference type="InterPro" id="IPR023393">
    <property type="entry name" value="START-like_dom_sf"/>
</dbReference>
<comment type="caution">
    <text evidence="3">The sequence shown here is derived from an EMBL/GenBank/DDBJ whole genome shotgun (WGS) entry which is preliminary data.</text>
</comment>
<protein>
    <recommendedName>
        <fullName evidence="2">HTH arsR-type domain-containing protein</fullName>
    </recommendedName>
</protein>
<dbReference type="Pfam" id="PF12840">
    <property type="entry name" value="HTH_20"/>
    <property type="match status" value="1"/>
</dbReference>
<evidence type="ECO:0000259" key="2">
    <source>
        <dbReference type="PROSITE" id="PS50987"/>
    </source>
</evidence>
<evidence type="ECO:0000313" key="3">
    <source>
        <dbReference type="EMBL" id="GHO98125.1"/>
    </source>
</evidence>
<comment type="similarity">
    <text evidence="1">Belongs to the AHA1 family.</text>
</comment>
<dbReference type="PRINTS" id="PR00778">
    <property type="entry name" value="HTHARSR"/>
</dbReference>
<dbReference type="AlphaFoldDB" id="A0A8J3N758"/>
<dbReference type="PANTHER" id="PTHR38600:SF1">
    <property type="entry name" value="TRANSCRIPTIONAL REGULATORY PROTEIN"/>
    <property type="match status" value="1"/>
</dbReference>
<evidence type="ECO:0000256" key="1">
    <source>
        <dbReference type="ARBA" id="ARBA00006817"/>
    </source>
</evidence>
<accession>A0A8J3N758</accession>
<sequence length="281" mass="32627">MTNVLKYVTISSHMGEEFTQIWKALADPSRRAILDLLKERPRTTGEISSEISSLFQVSRFAVMKHLTVLEQADLIVVRRAGRERWNYLNAIPLQSIYERWLKPYEAQWAASMLRMKHFVETSGERKDIMTEQIAAKPRFDFMQIEMEVTIQAGPERVFQAITHDIASWWDETCTYKRGKMILEPEVGKRFYEDCGNGEGSLFGIVTLIEQNKLLEIDGHMGMEQPVQGFVRYELVPLGEATLLKFTHRASGKLRAGIQETYTQDWTDMIKRRLPEFIEQSK</sequence>
<dbReference type="InterPro" id="IPR036388">
    <property type="entry name" value="WH-like_DNA-bd_sf"/>
</dbReference>
<gene>
    <name evidence="3" type="ORF">KSF_081730</name>
</gene>
<dbReference type="Gene3D" id="1.10.10.10">
    <property type="entry name" value="Winged helix-like DNA-binding domain superfamily/Winged helix DNA-binding domain"/>
    <property type="match status" value="1"/>
</dbReference>
<dbReference type="SUPFAM" id="SSF55961">
    <property type="entry name" value="Bet v1-like"/>
    <property type="match status" value="1"/>
</dbReference>
<dbReference type="Pfam" id="PF08327">
    <property type="entry name" value="AHSA1"/>
    <property type="match status" value="1"/>
</dbReference>
<dbReference type="PROSITE" id="PS50987">
    <property type="entry name" value="HTH_ARSR_2"/>
    <property type="match status" value="1"/>
</dbReference>
<dbReference type="InterPro" id="IPR013538">
    <property type="entry name" value="ASHA1/2-like_C"/>
</dbReference>
<name>A0A8J3N758_9CHLR</name>
<feature type="domain" description="HTH arsR-type" evidence="2">
    <location>
        <begin position="10"/>
        <end position="108"/>
    </location>
</feature>
<dbReference type="Gene3D" id="3.30.530.20">
    <property type="match status" value="1"/>
</dbReference>
<evidence type="ECO:0000313" key="4">
    <source>
        <dbReference type="Proteomes" id="UP000597444"/>
    </source>
</evidence>
<dbReference type="Proteomes" id="UP000597444">
    <property type="component" value="Unassembled WGS sequence"/>
</dbReference>
<dbReference type="EMBL" id="BNJK01000002">
    <property type="protein sequence ID" value="GHO98125.1"/>
    <property type="molecule type" value="Genomic_DNA"/>
</dbReference>
<dbReference type="RefSeq" id="WP_220208889.1">
    <property type="nucleotide sequence ID" value="NZ_BNJK01000002.1"/>
</dbReference>